<evidence type="ECO:0000313" key="2">
    <source>
        <dbReference type="Proteomes" id="UP001054837"/>
    </source>
</evidence>
<gene>
    <name evidence="1" type="ORF">CDAR_286791</name>
</gene>
<name>A0AAV4R9C0_9ARAC</name>
<evidence type="ECO:0000313" key="1">
    <source>
        <dbReference type="EMBL" id="GIY18070.1"/>
    </source>
</evidence>
<reference evidence="1 2" key="1">
    <citation type="submission" date="2021-06" db="EMBL/GenBank/DDBJ databases">
        <title>Caerostris darwini draft genome.</title>
        <authorList>
            <person name="Kono N."/>
            <person name="Arakawa K."/>
        </authorList>
    </citation>
    <scope>NUCLEOTIDE SEQUENCE [LARGE SCALE GENOMIC DNA]</scope>
</reference>
<dbReference type="Proteomes" id="UP001054837">
    <property type="component" value="Unassembled WGS sequence"/>
</dbReference>
<sequence>MLFKLSDHFLNPKSTFKIPHSKIIHVHVIKVYHSVAIENGKRYCQHNTECECMKSTLRVNIFSQANQNKNKKFQSTRRKNIHRLESKTPITFTTSFSYSDQGDTVFSMIVIFSATLPTPVH</sequence>
<keyword evidence="2" id="KW-1185">Reference proteome</keyword>
<dbReference type="AlphaFoldDB" id="A0AAV4R9C0"/>
<dbReference type="EMBL" id="BPLQ01005865">
    <property type="protein sequence ID" value="GIY18070.1"/>
    <property type="molecule type" value="Genomic_DNA"/>
</dbReference>
<organism evidence="1 2">
    <name type="scientific">Caerostris darwini</name>
    <dbReference type="NCBI Taxonomy" id="1538125"/>
    <lineage>
        <taxon>Eukaryota</taxon>
        <taxon>Metazoa</taxon>
        <taxon>Ecdysozoa</taxon>
        <taxon>Arthropoda</taxon>
        <taxon>Chelicerata</taxon>
        <taxon>Arachnida</taxon>
        <taxon>Araneae</taxon>
        <taxon>Araneomorphae</taxon>
        <taxon>Entelegynae</taxon>
        <taxon>Araneoidea</taxon>
        <taxon>Araneidae</taxon>
        <taxon>Caerostris</taxon>
    </lineage>
</organism>
<accession>A0AAV4R9C0</accession>
<proteinExistence type="predicted"/>
<protein>
    <submittedName>
        <fullName evidence="1">Uncharacterized protein</fullName>
    </submittedName>
</protein>
<comment type="caution">
    <text evidence="1">The sequence shown here is derived from an EMBL/GenBank/DDBJ whole genome shotgun (WGS) entry which is preliminary data.</text>
</comment>